<dbReference type="InParanoid" id="J9DCT0"/>
<proteinExistence type="predicted"/>
<dbReference type="HOGENOM" id="CLU_2020677_0_0_1"/>
<accession>J9DCT0</accession>
<keyword evidence="1" id="KW-0812">Transmembrane</keyword>
<gene>
    <name evidence="2" type="ORF">EDEG_04088</name>
</gene>
<evidence type="ECO:0000256" key="1">
    <source>
        <dbReference type="SAM" id="Phobius"/>
    </source>
</evidence>
<reference evidence="3" key="2">
    <citation type="submission" date="2015-07" db="EMBL/GenBank/DDBJ databases">
        <title>Contrasting host-pathogen interactions and genome evolution in two generalist and specialist microsporidian pathogens of mosquitoes.</title>
        <authorList>
            <consortium name="The Broad Institute Genomics Platform"/>
            <consortium name="The Broad Institute Genome Sequencing Center for Infectious Disease"/>
            <person name="Cuomo C.A."/>
            <person name="Sanscrainte N.D."/>
            <person name="Goldberg J.M."/>
            <person name="Heiman D."/>
            <person name="Young S."/>
            <person name="Zeng Q."/>
            <person name="Becnel J.J."/>
            <person name="Birren B.W."/>
        </authorList>
    </citation>
    <scope>NUCLEOTIDE SEQUENCE [LARGE SCALE GENOMIC DNA]</scope>
    <source>
        <strain evidence="3">USNM 41457</strain>
    </source>
</reference>
<sequence>FNILIEFYIVAAIFRITNFFTNRNFTNILLLASSSAGQVLILLCFFIRLKRSVYYIRYFNVNSYQLHCIIIMIFIDFSIVSNVFADRLIFTFVLYIILFLFVIFPIMAFVINFLLISASFLNL</sequence>
<organism evidence="2 3">
    <name type="scientific">Edhazardia aedis (strain USNM 41457)</name>
    <name type="common">Microsporidian parasite</name>
    <dbReference type="NCBI Taxonomy" id="1003232"/>
    <lineage>
        <taxon>Eukaryota</taxon>
        <taxon>Fungi</taxon>
        <taxon>Fungi incertae sedis</taxon>
        <taxon>Microsporidia</taxon>
        <taxon>Edhazardia</taxon>
    </lineage>
</organism>
<feature type="transmembrane region" description="Helical" evidence="1">
    <location>
        <begin position="92"/>
        <end position="121"/>
    </location>
</feature>
<keyword evidence="1" id="KW-0472">Membrane</keyword>
<feature type="transmembrane region" description="Helical" evidence="1">
    <location>
        <begin position="61"/>
        <end position="80"/>
    </location>
</feature>
<reference evidence="2 3" key="1">
    <citation type="submission" date="2011-08" db="EMBL/GenBank/DDBJ databases">
        <authorList>
            <person name="Liu Z.J."/>
            <person name="Shi F.L."/>
            <person name="Lu J.Q."/>
            <person name="Li M."/>
            <person name="Wang Z.L."/>
        </authorList>
    </citation>
    <scope>NUCLEOTIDE SEQUENCE [LARGE SCALE GENOMIC DNA]</scope>
    <source>
        <strain evidence="2 3">USNM 41457</strain>
    </source>
</reference>
<name>J9DCT0_EDHAE</name>
<evidence type="ECO:0000313" key="3">
    <source>
        <dbReference type="Proteomes" id="UP000003163"/>
    </source>
</evidence>
<comment type="caution">
    <text evidence="2">The sequence shown here is derived from an EMBL/GenBank/DDBJ whole genome shotgun (WGS) entry which is preliminary data.</text>
</comment>
<keyword evidence="3" id="KW-1185">Reference proteome</keyword>
<dbReference type="Proteomes" id="UP000003163">
    <property type="component" value="Unassembled WGS sequence"/>
</dbReference>
<feature type="non-terminal residue" evidence="2">
    <location>
        <position position="1"/>
    </location>
</feature>
<feature type="transmembrane region" description="Helical" evidence="1">
    <location>
        <begin position="28"/>
        <end position="49"/>
    </location>
</feature>
<dbReference type="EMBL" id="AFBI03000294">
    <property type="protein sequence ID" value="EJW05274.1"/>
    <property type="molecule type" value="Genomic_DNA"/>
</dbReference>
<dbReference type="AlphaFoldDB" id="J9DCT0"/>
<evidence type="ECO:0000313" key="2">
    <source>
        <dbReference type="EMBL" id="EJW05274.1"/>
    </source>
</evidence>
<keyword evidence="1" id="KW-1133">Transmembrane helix</keyword>
<protein>
    <submittedName>
        <fullName evidence="2">Uncharacterized protein</fullName>
    </submittedName>
</protein>
<dbReference type="VEuPathDB" id="MicrosporidiaDB:EDEG_04088"/>